<feature type="transmembrane region" description="Helical" evidence="2">
    <location>
        <begin position="52"/>
        <end position="73"/>
    </location>
</feature>
<evidence type="ECO:0000313" key="3">
    <source>
        <dbReference type="EMBL" id="KJK48309.1"/>
    </source>
</evidence>
<dbReference type="AlphaFoldDB" id="A0A0F0GXW6"/>
<proteinExistence type="predicted"/>
<evidence type="ECO:0000256" key="1">
    <source>
        <dbReference type="SAM" id="MobiDB-lite"/>
    </source>
</evidence>
<feature type="transmembrane region" description="Helical" evidence="2">
    <location>
        <begin position="21"/>
        <end position="46"/>
    </location>
</feature>
<accession>A0A0F0GXW6</accession>
<dbReference type="OrthoDB" id="326446at2"/>
<keyword evidence="2" id="KW-1133">Transmembrane helix</keyword>
<feature type="region of interest" description="Disordered" evidence="1">
    <location>
        <begin position="75"/>
        <end position="117"/>
    </location>
</feature>
<evidence type="ECO:0000313" key="4">
    <source>
        <dbReference type="Proteomes" id="UP000033393"/>
    </source>
</evidence>
<organism evidence="3 4">
    <name type="scientific">Lentzea aerocolonigenes</name>
    <name type="common">Lechevalieria aerocolonigenes</name>
    <name type="synonym">Saccharothrix aerocolonigenes</name>
    <dbReference type="NCBI Taxonomy" id="68170"/>
    <lineage>
        <taxon>Bacteria</taxon>
        <taxon>Bacillati</taxon>
        <taxon>Actinomycetota</taxon>
        <taxon>Actinomycetes</taxon>
        <taxon>Pseudonocardiales</taxon>
        <taxon>Pseudonocardiaceae</taxon>
        <taxon>Lentzea</taxon>
    </lineage>
</organism>
<feature type="compositionally biased region" description="Basic and acidic residues" evidence="1">
    <location>
        <begin position="91"/>
        <end position="105"/>
    </location>
</feature>
<dbReference type="RefSeq" id="WP_045312588.1">
    <property type="nucleotide sequence ID" value="NZ_JYJG01000111.1"/>
</dbReference>
<keyword evidence="2" id="KW-0472">Membrane</keyword>
<dbReference type="Proteomes" id="UP000033393">
    <property type="component" value="Unassembled WGS sequence"/>
</dbReference>
<keyword evidence="2" id="KW-0812">Transmembrane</keyword>
<name>A0A0F0GXW6_LENAE</name>
<protein>
    <submittedName>
        <fullName evidence="3">Uncharacterized protein</fullName>
    </submittedName>
</protein>
<sequence length="117" mass="12870">MQVVGLLRRPLVVPHLTDRATLNLVLGVVIGETLGYLFTAVWTVAIVRALRIAPWLGRPAAMMIATGVLTPVGRAGRGRRQLRRPSPVERLGGDGRRSVTWERRSHPGGRPRLLIGR</sequence>
<comment type="caution">
    <text evidence="3">The sequence shown here is derived from an EMBL/GenBank/DDBJ whole genome shotgun (WGS) entry which is preliminary data.</text>
</comment>
<keyword evidence="4" id="KW-1185">Reference proteome</keyword>
<reference evidence="3 4" key="1">
    <citation type="submission" date="2015-02" db="EMBL/GenBank/DDBJ databases">
        <authorList>
            <person name="Ju K.-S."/>
            <person name="Doroghazi J.R."/>
            <person name="Metcalf W."/>
        </authorList>
    </citation>
    <scope>NUCLEOTIDE SEQUENCE [LARGE SCALE GENOMIC DNA]</scope>
    <source>
        <strain evidence="3 4">NRRL B-16140</strain>
    </source>
</reference>
<dbReference type="EMBL" id="JYJG01000111">
    <property type="protein sequence ID" value="KJK48309.1"/>
    <property type="molecule type" value="Genomic_DNA"/>
</dbReference>
<evidence type="ECO:0000256" key="2">
    <source>
        <dbReference type="SAM" id="Phobius"/>
    </source>
</evidence>
<gene>
    <name evidence="3" type="ORF">UK23_17410</name>
</gene>